<dbReference type="Proteomes" id="UP000095287">
    <property type="component" value="Unplaced"/>
</dbReference>
<feature type="compositionally biased region" description="Basic and acidic residues" evidence="1">
    <location>
        <begin position="56"/>
        <end position="73"/>
    </location>
</feature>
<dbReference type="WBParaSite" id="L893_g30408.t1">
    <property type="protein sequence ID" value="L893_g30408.t1"/>
    <property type="gene ID" value="L893_g30408"/>
</dbReference>
<accession>A0A1I7ZW86</accession>
<reference evidence="3" key="1">
    <citation type="submission" date="2016-11" db="UniProtKB">
        <authorList>
            <consortium name="WormBaseParasite"/>
        </authorList>
    </citation>
    <scope>IDENTIFICATION</scope>
</reference>
<proteinExistence type="predicted"/>
<evidence type="ECO:0000313" key="2">
    <source>
        <dbReference type="Proteomes" id="UP000095287"/>
    </source>
</evidence>
<feature type="region of interest" description="Disordered" evidence="1">
    <location>
        <begin position="53"/>
        <end position="73"/>
    </location>
</feature>
<organism evidence="2 3">
    <name type="scientific">Steinernema glaseri</name>
    <dbReference type="NCBI Taxonomy" id="37863"/>
    <lineage>
        <taxon>Eukaryota</taxon>
        <taxon>Metazoa</taxon>
        <taxon>Ecdysozoa</taxon>
        <taxon>Nematoda</taxon>
        <taxon>Chromadorea</taxon>
        <taxon>Rhabditida</taxon>
        <taxon>Tylenchina</taxon>
        <taxon>Panagrolaimomorpha</taxon>
        <taxon>Strongyloidoidea</taxon>
        <taxon>Steinernematidae</taxon>
        <taxon>Steinernema</taxon>
    </lineage>
</organism>
<name>A0A1I7ZW86_9BILA</name>
<evidence type="ECO:0000256" key="1">
    <source>
        <dbReference type="SAM" id="MobiDB-lite"/>
    </source>
</evidence>
<sequence length="73" mass="8419">MDMADEGAPDSRLELPHLLGYFHSHSYWIRLQGVTEQEELGEMSLAIRFTFQNGHRNGEDNGRRLKPVKEPPL</sequence>
<dbReference type="AlphaFoldDB" id="A0A1I7ZW86"/>
<keyword evidence="2" id="KW-1185">Reference proteome</keyword>
<evidence type="ECO:0000313" key="3">
    <source>
        <dbReference type="WBParaSite" id="L893_g30408.t1"/>
    </source>
</evidence>
<protein>
    <submittedName>
        <fullName evidence="3">Uncharacterized protein</fullName>
    </submittedName>
</protein>